<name>A0A4Y8LQX0_9BACL</name>
<dbReference type="Gene3D" id="3.40.50.1860">
    <property type="match status" value="1"/>
</dbReference>
<proteinExistence type="predicted"/>
<evidence type="ECO:0008006" key="3">
    <source>
        <dbReference type="Google" id="ProtNLM"/>
    </source>
</evidence>
<sequence>MKQKIGCLHAHYSNIAYIEKALTAYEVELIHFVDPGLITRMASDETYSLSEAERRVKEQVEWIAQCNVDAIIITCTNYIAILQEDQLSVQVPIIKLDEPFFNYICDLDQPHILLFTNPATVEGTMKRLHEYAGALGKEPQVEVQVINHAFELIMQGKKEQYHIVTSKYIRNLLESEKGKLISVAQLSMVEAVKEVQKETKVKLGNPLETLVSYLEENLFRRSDKEQQPPDDML</sequence>
<evidence type="ECO:0000313" key="2">
    <source>
        <dbReference type="Proteomes" id="UP000297900"/>
    </source>
</evidence>
<organism evidence="1 2">
    <name type="scientific">Cohnella luojiensis</name>
    <dbReference type="NCBI Taxonomy" id="652876"/>
    <lineage>
        <taxon>Bacteria</taxon>
        <taxon>Bacillati</taxon>
        <taxon>Bacillota</taxon>
        <taxon>Bacilli</taxon>
        <taxon>Bacillales</taxon>
        <taxon>Paenibacillaceae</taxon>
        <taxon>Cohnella</taxon>
    </lineage>
</organism>
<keyword evidence="2" id="KW-1185">Reference proteome</keyword>
<dbReference type="RefSeq" id="WP_135154535.1">
    <property type="nucleotide sequence ID" value="NZ_SOMN01000055.1"/>
</dbReference>
<reference evidence="1 2" key="1">
    <citation type="submission" date="2019-03" db="EMBL/GenBank/DDBJ databases">
        <title>Cohnella endophytica sp. nov., a novel endophytic bacterium isolated from bark of Sonneratia apetala.</title>
        <authorList>
            <person name="Tuo L."/>
        </authorList>
    </citation>
    <scope>NUCLEOTIDE SEQUENCE [LARGE SCALE GENOMIC DNA]</scope>
    <source>
        <strain evidence="1 2">CCTCC AB 208254</strain>
    </source>
</reference>
<dbReference type="EMBL" id="SOMN01000055">
    <property type="protein sequence ID" value="TFE19586.1"/>
    <property type="molecule type" value="Genomic_DNA"/>
</dbReference>
<protein>
    <recommendedName>
        <fullName evidence="3">Asp/Glu racemase</fullName>
    </recommendedName>
</protein>
<gene>
    <name evidence="1" type="ORF">E2980_22730</name>
</gene>
<dbReference type="Proteomes" id="UP000297900">
    <property type="component" value="Unassembled WGS sequence"/>
</dbReference>
<dbReference type="AlphaFoldDB" id="A0A4Y8LQX0"/>
<dbReference type="InterPro" id="IPR001920">
    <property type="entry name" value="Asp/Glu_race"/>
</dbReference>
<dbReference type="GO" id="GO:0016855">
    <property type="term" value="F:racemase and epimerase activity, acting on amino acids and derivatives"/>
    <property type="evidence" value="ECO:0007669"/>
    <property type="project" value="InterPro"/>
</dbReference>
<accession>A0A4Y8LQX0</accession>
<evidence type="ECO:0000313" key="1">
    <source>
        <dbReference type="EMBL" id="TFE19586.1"/>
    </source>
</evidence>
<comment type="caution">
    <text evidence="1">The sequence shown here is derived from an EMBL/GenBank/DDBJ whole genome shotgun (WGS) entry which is preliminary data.</text>
</comment>
<dbReference type="OrthoDB" id="2910128at2"/>